<comment type="caution">
    <text evidence="2">The sequence shown here is derived from an EMBL/GenBank/DDBJ whole genome shotgun (WGS) entry which is preliminary data.</text>
</comment>
<feature type="binding site" evidence="1">
    <location>
        <position position="85"/>
    </location>
    <ligand>
        <name>L-glutamate</name>
        <dbReference type="ChEBI" id="CHEBI:29985"/>
    </ligand>
</feature>
<accession>A0A8S4SDN2</accession>
<proteinExistence type="predicted"/>
<keyword evidence="3" id="KW-1185">Reference proteome</keyword>
<reference evidence="2" key="1">
    <citation type="submission" date="2022-03" db="EMBL/GenBank/DDBJ databases">
        <authorList>
            <person name="Lindestad O."/>
        </authorList>
    </citation>
    <scope>NUCLEOTIDE SEQUENCE</scope>
</reference>
<dbReference type="PRINTS" id="PR01210">
    <property type="entry name" value="GGTRANSPTASE"/>
</dbReference>
<dbReference type="Pfam" id="PF01019">
    <property type="entry name" value="G_glu_transpept"/>
    <property type="match status" value="1"/>
</dbReference>
<dbReference type="GO" id="GO:0005886">
    <property type="term" value="C:plasma membrane"/>
    <property type="evidence" value="ECO:0007669"/>
    <property type="project" value="TreeGrafter"/>
</dbReference>
<dbReference type="AlphaFoldDB" id="A0A8S4SDN2"/>
<gene>
    <name evidence="2" type="primary">jg3188</name>
    <name evidence="2" type="ORF">PAEG_LOCUS24002</name>
</gene>
<feature type="binding site" evidence="1">
    <location>
        <position position="34"/>
    </location>
    <ligand>
        <name>L-glutamate</name>
        <dbReference type="ChEBI" id="CHEBI:29985"/>
    </ligand>
</feature>
<dbReference type="OrthoDB" id="1081007at2759"/>
<evidence type="ECO:0000256" key="1">
    <source>
        <dbReference type="PIRSR" id="PIRSR600101-2"/>
    </source>
</evidence>
<dbReference type="GO" id="GO:0036374">
    <property type="term" value="F:glutathione hydrolase activity"/>
    <property type="evidence" value="ECO:0007669"/>
    <property type="project" value="InterPro"/>
</dbReference>
<organism evidence="2 3">
    <name type="scientific">Pararge aegeria aegeria</name>
    <dbReference type="NCBI Taxonomy" id="348720"/>
    <lineage>
        <taxon>Eukaryota</taxon>
        <taxon>Metazoa</taxon>
        <taxon>Ecdysozoa</taxon>
        <taxon>Arthropoda</taxon>
        <taxon>Hexapoda</taxon>
        <taxon>Insecta</taxon>
        <taxon>Pterygota</taxon>
        <taxon>Neoptera</taxon>
        <taxon>Endopterygota</taxon>
        <taxon>Lepidoptera</taxon>
        <taxon>Glossata</taxon>
        <taxon>Ditrysia</taxon>
        <taxon>Papilionoidea</taxon>
        <taxon>Nymphalidae</taxon>
        <taxon>Satyrinae</taxon>
        <taxon>Satyrini</taxon>
        <taxon>Parargina</taxon>
        <taxon>Pararge</taxon>
    </lineage>
</organism>
<dbReference type="InterPro" id="IPR043137">
    <property type="entry name" value="GGT_ssub_C"/>
</dbReference>
<feature type="non-terminal residue" evidence="2">
    <location>
        <position position="1"/>
    </location>
</feature>
<feature type="binding site" evidence="1">
    <location>
        <begin position="62"/>
        <end position="63"/>
    </location>
    <ligand>
        <name>L-glutamate</name>
        <dbReference type="ChEBI" id="CHEBI:29985"/>
    </ligand>
</feature>
<dbReference type="EMBL" id="CAKXAJ010026202">
    <property type="protein sequence ID" value="CAH2261698.1"/>
    <property type="molecule type" value="Genomic_DNA"/>
</dbReference>
<dbReference type="GO" id="GO:0006751">
    <property type="term" value="P:glutathione catabolic process"/>
    <property type="evidence" value="ECO:0007669"/>
    <property type="project" value="InterPro"/>
</dbReference>
<dbReference type="InterPro" id="IPR029055">
    <property type="entry name" value="Ntn_hydrolases_N"/>
</dbReference>
<evidence type="ECO:0000313" key="3">
    <source>
        <dbReference type="Proteomes" id="UP000838756"/>
    </source>
</evidence>
<dbReference type="PANTHER" id="PTHR11686">
    <property type="entry name" value="GAMMA GLUTAMYL TRANSPEPTIDASE"/>
    <property type="match status" value="1"/>
</dbReference>
<dbReference type="Gene3D" id="3.60.20.40">
    <property type="match status" value="1"/>
</dbReference>
<dbReference type="InterPro" id="IPR000101">
    <property type="entry name" value="GGT_peptidase"/>
</dbReference>
<evidence type="ECO:0000313" key="2">
    <source>
        <dbReference type="EMBL" id="CAH2261698.1"/>
    </source>
</evidence>
<protein>
    <submittedName>
        <fullName evidence="2">Jg3188 protein</fullName>
    </submittedName>
</protein>
<dbReference type="Proteomes" id="UP000838756">
    <property type="component" value="Unassembled WGS sequence"/>
</dbReference>
<dbReference type="PANTHER" id="PTHR11686:SF9">
    <property type="entry name" value="RE13973P"/>
    <property type="match status" value="1"/>
</dbReference>
<name>A0A8S4SDN2_9NEOP</name>
<dbReference type="SUPFAM" id="SSF56235">
    <property type="entry name" value="N-terminal nucleophile aminohydrolases (Ntn hydrolases)"/>
    <property type="match status" value="1"/>
</dbReference>
<sequence length="104" mass="10866">CCDINDGLIEGDSSYGAGFSTLNTGIVMNNVMDDFSSPGFSNSFGLKPSPANFIAPGKRPLSSMSPSIIVDRYNNAKLVIGASGGTKIVTAIAQVSFIFIPPQF</sequence>